<dbReference type="OrthoDB" id="2300808at2"/>
<protein>
    <recommendedName>
        <fullName evidence="1">HTH cro/C1-type domain-containing protein</fullName>
    </recommendedName>
</protein>
<dbReference type="InterPro" id="IPR001387">
    <property type="entry name" value="Cro/C1-type_HTH"/>
</dbReference>
<dbReference type="Gene3D" id="1.10.260.40">
    <property type="entry name" value="lambda repressor-like DNA-binding domains"/>
    <property type="match status" value="1"/>
</dbReference>
<dbReference type="GO" id="GO:0003677">
    <property type="term" value="F:DNA binding"/>
    <property type="evidence" value="ECO:0007669"/>
    <property type="project" value="InterPro"/>
</dbReference>
<dbReference type="STRING" id="1218506.JF75_05590"/>
<dbReference type="PROSITE" id="PS50943">
    <property type="entry name" value="HTH_CROC1"/>
    <property type="match status" value="1"/>
</dbReference>
<comment type="caution">
    <text evidence="2">The sequence shown here is derived from an EMBL/GenBank/DDBJ whole genome shotgun (WGS) entry which is preliminary data.</text>
</comment>
<gene>
    <name evidence="2" type="ORF">JF75_05590</name>
</gene>
<feature type="domain" description="HTH cro/C1-type" evidence="1">
    <location>
        <begin position="5"/>
        <end position="60"/>
    </location>
</feature>
<accession>A0A0F4LL42</accession>
<dbReference type="AlphaFoldDB" id="A0A0F4LL42"/>
<reference evidence="2 3" key="1">
    <citation type="submission" date="2015-01" db="EMBL/GenBank/DDBJ databases">
        <title>Comparative genomics of the lactic acid bacteria isolated from the honey bee gut.</title>
        <authorList>
            <person name="Ellegaard K.M."/>
            <person name="Tamarit D."/>
            <person name="Javelind E."/>
            <person name="Olofsson T."/>
            <person name="Andersson S.G."/>
            <person name="Vasquez A."/>
        </authorList>
    </citation>
    <scope>NUCLEOTIDE SEQUENCE [LARGE SCALE GENOMIC DNA]</scope>
    <source>
        <strain evidence="2 3">Hma2</strain>
    </source>
</reference>
<dbReference type="Pfam" id="PF13443">
    <property type="entry name" value="HTH_26"/>
    <property type="match status" value="1"/>
</dbReference>
<dbReference type="InterPro" id="IPR010982">
    <property type="entry name" value="Lambda_DNA-bd_dom_sf"/>
</dbReference>
<dbReference type="Proteomes" id="UP000033612">
    <property type="component" value="Unassembled WGS sequence"/>
</dbReference>
<dbReference type="HOGENOM" id="CLU_1832630_0_0_9"/>
<sequence>MNAAVSKLLNNANLTIRDISKKTNVPTTTLSNALNKPIESWSIRVLNAVAAGLDERPGDLLNMLQPKVYILDINDENQSIQGVVIPDKFMYQQIRGVVEASHLEGWNPEKSDIEYILDSVINPDPKELKRIDEIWGKD</sequence>
<dbReference type="EMBL" id="JXLH01000010">
    <property type="protein sequence ID" value="KJY59028.1"/>
    <property type="molecule type" value="Genomic_DNA"/>
</dbReference>
<organism evidence="2 3">
    <name type="scientific">Lactobacillus kimbladii</name>
    <dbReference type="NCBI Taxonomy" id="1218506"/>
    <lineage>
        <taxon>Bacteria</taxon>
        <taxon>Bacillati</taxon>
        <taxon>Bacillota</taxon>
        <taxon>Bacilli</taxon>
        <taxon>Lactobacillales</taxon>
        <taxon>Lactobacillaceae</taxon>
        <taxon>Lactobacillus</taxon>
    </lineage>
</organism>
<dbReference type="SUPFAM" id="SSF47413">
    <property type="entry name" value="lambda repressor-like DNA-binding domains"/>
    <property type="match status" value="1"/>
</dbReference>
<dbReference type="PATRIC" id="fig|1218506.3.peg.608"/>
<proteinExistence type="predicted"/>
<keyword evidence="3" id="KW-1185">Reference proteome</keyword>
<evidence type="ECO:0000313" key="2">
    <source>
        <dbReference type="EMBL" id="KJY59028.1"/>
    </source>
</evidence>
<name>A0A0F4LL42_9LACO</name>
<evidence type="ECO:0000259" key="1">
    <source>
        <dbReference type="PROSITE" id="PS50943"/>
    </source>
</evidence>
<dbReference type="RefSeq" id="WP_046331758.1">
    <property type="nucleotide sequence ID" value="NZ_JBHTBO010000024.1"/>
</dbReference>
<evidence type="ECO:0000313" key="3">
    <source>
        <dbReference type="Proteomes" id="UP000033612"/>
    </source>
</evidence>